<evidence type="ECO:0000313" key="9">
    <source>
        <dbReference type="Proteomes" id="UP000018735"/>
    </source>
</evidence>
<dbReference type="KEGG" id="mgz:GCW_01815"/>
<dbReference type="eggNOG" id="COG0220">
    <property type="taxonomic scope" value="Bacteria"/>
</dbReference>
<dbReference type="Proteomes" id="UP000018735">
    <property type="component" value="Chromosome"/>
</dbReference>
<evidence type="ECO:0000256" key="2">
    <source>
        <dbReference type="ARBA" id="ARBA00003015"/>
    </source>
</evidence>
<feature type="binding site" evidence="7">
    <location>
        <position position="149"/>
    </location>
    <ligand>
        <name>substrate</name>
    </ligand>
</feature>
<dbReference type="HOGENOM" id="CLU_050910_2_1_14"/>
<feature type="binding site" evidence="7">
    <location>
        <position position="117"/>
    </location>
    <ligand>
        <name>substrate</name>
    </ligand>
</feature>
<dbReference type="RefSeq" id="WP_011884213.1">
    <property type="nucleotide sequence ID" value="NC_023030.2"/>
</dbReference>
<dbReference type="Pfam" id="PF02390">
    <property type="entry name" value="Methyltransf_4"/>
    <property type="match status" value="1"/>
</dbReference>
<keyword evidence="6 7" id="KW-0819">tRNA processing</keyword>
<dbReference type="PANTHER" id="PTHR23417:SF14">
    <property type="entry name" value="PENTACOTRIPEPTIDE-REPEAT REGION OF PRORP DOMAIN-CONTAINING PROTEIN"/>
    <property type="match status" value="1"/>
</dbReference>
<dbReference type="HAMAP" id="MF_01057">
    <property type="entry name" value="tRNA_methyltr_TrmB"/>
    <property type="match status" value="1"/>
</dbReference>
<feature type="binding site" evidence="7">
    <location>
        <begin position="192"/>
        <end position="195"/>
    </location>
    <ligand>
        <name>substrate</name>
    </ligand>
</feature>
<keyword evidence="3 7" id="KW-0489">Methyltransferase</keyword>
<evidence type="ECO:0000256" key="6">
    <source>
        <dbReference type="ARBA" id="ARBA00022694"/>
    </source>
</evidence>
<dbReference type="SUPFAM" id="SSF53335">
    <property type="entry name" value="S-adenosyl-L-methionine-dependent methyltransferases"/>
    <property type="match status" value="1"/>
</dbReference>
<reference evidence="8 9" key="1">
    <citation type="journal article" date="2011" name="PLoS ONE">
        <title>Core proteome of the minimal cell: comparative proteomics of three mollicute species.</title>
        <authorList>
            <person name="Fisunov G.Y."/>
            <person name="Alexeev D.G."/>
            <person name="Bazaleev N.A."/>
            <person name="Ladygina V.G."/>
            <person name="Galyamina M.A."/>
            <person name="Kondratov I.G."/>
            <person name="Zhukova N.A."/>
            <person name="Serebryakova M.V."/>
            <person name="Demina I.A."/>
            <person name="Govorun V.M."/>
        </authorList>
    </citation>
    <scope>NUCLEOTIDE SEQUENCE [LARGE SCALE GENOMIC DNA]</scope>
    <source>
        <strain evidence="8 9">S6</strain>
    </source>
</reference>
<evidence type="ECO:0000313" key="8">
    <source>
        <dbReference type="EMBL" id="AHB99607.1"/>
    </source>
</evidence>
<accession>A0A0F6CKI5</accession>
<evidence type="ECO:0000256" key="7">
    <source>
        <dbReference type="HAMAP-Rule" id="MF_01057"/>
    </source>
</evidence>
<dbReference type="NCBIfam" id="NF001080">
    <property type="entry name" value="PRK00121.2-2"/>
    <property type="match status" value="1"/>
</dbReference>
<sequence length="213" mass="24685">MRIRNIKDAHLKINKAKNIIGVDDLKTKLDPKKFNALEIGSGKGGFIYQKASTSPGINYFGIEKNATVILKMINKSERLEQLTNLFIIHGDFALIDHEFLNACFDQIYLNFSDPWPKKRHAKKRLVDLVFLNKYQRILKADGIIEFKTDNDQLFNYAIEMISSLEQIKIIAYTNDLHSLDSSDALLKDNVITEYEQRFINLKKNINKIVFKFI</sequence>
<evidence type="ECO:0000256" key="3">
    <source>
        <dbReference type="ARBA" id="ARBA00022603"/>
    </source>
</evidence>
<name>A0A0F6CKI5_MYCGL</name>
<organism evidence="8 9">
    <name type="scientific">Mycoplasmoides gallisepticum S6</name>
    <dbReference type="NCBI Taxonomy" id="1006581"/>
    <lineage>
        <taxon>Bacteria</taxon>
        <taxon>Bacillati</taxon>
        <taxon>Mycoplasmatota</taxon>
        <taxon>Mycoplasmoidales</taxon>
        <taxon>Mycoplasmoidaceae</taxon>
        <taxon>Mycoplasmoides</taxon>
    </lineage>
</organism>
<dbReference type="NCBIfam" id="TIGR00091">
    <property type="entry name" value="tRNA (guanosine(46)-N7)-methyltransferase TrmB"/>
    <property type="match status" value="1"/>
</dbReference>
<keyword evidence="5 7" id="KW-0949">S-adenosyl-L-methionine</keyword>
<comment type="catalytic activity">
    <reaction evidence="1 7">
        <text>guanosine(46) in tRNA + S-adenosyl-L-methionine = N(7)-methylguanosine(46) in tRNA + S-adenosyl-L-homocysteine</text>
        <dbReference type="Rhea" id="RHEA:42708"/>
        <dbReference type="Rhea" id="RHEA-COMP:10188"/>
        <dbReference type="Rhea" id="RHEA-COMP:10189"/>
        <dbReference type="ChEBI" id="CHEBI:57856"/>
        <dbReference type="ChEBI" id="CHEBI:59789"/>
        <dbReference type="ChEBI" id="CHEBI:74269"/>
        <dbReference type="ChEBI" id="CHEBI:74480"/>
        <dbReference type="EC" id="2.1.1.33"/>
    </reaction>
</comment>
<feature type="binding site" evidence="7">
    <location>
        <position position="113"/>
    </location>
    <ligand>
        <name>S-adenosyl-L-methionine</name>
        <dbReference type="ChEBI" id="CHEBI:59789"/>
    </ligand>
</feature>
<feature type="binding site" evidence="7">
    <location>
        <position position="38"/>
    </location>
    <ligand>
        <name>S-adenosyl-L-methionine</name>
        <dbReference type="ChEBI" id="CHEBI:59789"/>
    </ligand>
</feature>
<evidence type="ECO:0000256" key="5">
    <source>
        <dbReference type="ARBA" id="ARBA00022691"/>
    </source>
</evidence>
<dbReference type="Gene3D" id="3.40.50.150">
    <property type="entry name" value="Vaccinia Virus protein VP39"/>
    <property type="match status" value="1"/>
</dbReference>
<comment type="similarity">
    <text evidence="7">Belongs to the class I-like SAM-binding methyltransferase superfamily. TrmB family.</text>
</comment>
<dbReference type="EC" id="2.1.1.33" evidence="7"/>
<keyword evidence="4 7" id="KW-0808">Transferase</keyword>
<feature type="binding site" evidence="7">
    <location>
        <position position="91"/>
    </location>
    <ligand>
        <name>S-adenosyl-L-methionine</name>
        <dbReference type="ChEBI" id="CHEBI:59789"/>
    </ligand>
</feature>
<dbReference type="EMBL" id="CP006916">
    <property type="protein sequence ID" value="AHB99607.1"/>
    <property type="molecule type" value="Genomic_DNA"/>
</dbReference>
<comment type="pathway">
    <text evidence="7">tRNA modification; N(7)-methylguanine-tRNA biosynthesis.</text>
</comment>
<dbReference type="CDD" id="cd02440">
    <property type="entry name" value="AdoMet_MTases"/>
    <property type="match status" value="1"/>
</dbReference>
<comment type="function">
    <text evidence="2 7">Catalyzes the formation of N(7)-methylguanine at position 46 (m7G46) in tRNA.</text>
</comment>
<evidence type="ECO:0000256" key="4">
    <source>
        <dbReference type="ARBA" id="ARBA00022679"/>
    </source>
</evidence>
<dbReference type="GO" id="GO:0043527">
    <property type="term" value="C:tRNA methyltransferase complex"/>
    <property type="evidence" value="ECO:0007669"/>
    <property type="project" value="TreeGrafter"/>
</dbReference>
<dbReference type="InterPro" id="IPR055361">
    <property type="entry name" value="tRNA_methyltr_TrmB_bact"/>
</dbReference>
<dbReference type="InterPro" id="IPR029063">
    <property type="entry name" value="SAM-dependent_MTases_sf"/>
</dbReference>
<dbReference type="InterPro" id="IPR003358">
    <property type="entry name" value="tRNA_(Gua-N-7)_MeTrfase_Trmb"/>
</dbReference>
<protein>
    <recommendedName>
        <fullName evidence="7">tRNA (guanine-N(7)-)-methyltransferase</fullName>
        <ecNumber evidence="7">2.1.1.33</ecNumber>
    </recommendedName>
    <alternativeName>
        <fullName evidence="7">tRNA (guanine(46)-N(7))-methyltransferase</fullName>
    </alternativeName>
    <alternativeName>
        <fullName evidence="7">tRNA(m7G46)-methyltransferase</fullName>
    </alternativeName>
</protein>
<evidence type="ECO:0000256" key="1">
    <source>
        <dbReference type="ARBA" id="ARBA00000142"/>
    </source>
</evidence>
<comment type="caution">
    <text evidence="7">Lacks conserved residue(s) required for the propagation of feature annotation.</text>
</comment>
<proteinExistence type="inferred from homology"/>
<dbReference type="GO" id="GO:0008176">
    <property type="term" value="F:tRNA (guanine(46)-N7)-methyltransferase activity"/>
    <property type="evidence" value="ECO:0007669"/>
    <property type="project" value="UniProtKB-UniRule"/>
</dbReference>
<feature type="binding site" evidence="7">
    <location>
        <position position="63"/>
    </location>
    <ligand>
        <name>S-adenosyl-L-methionine</name>
        <dbReference type="ChEBI" id="CHEBI:59789"/>
    </ligand>
</feature>
<dbReference type="AlphaFoldDB" id="A0A0F6CKI5"/>
<gene>
    <name evidence="7" type="primary">trmB</name>
    <name evidence="8" type="ORF">GCW_01815</name>
</gene>
<dbReference type="PANTHER" id="PTHR23417">
    <property type="entry name" value="3-DEOXY-D-MANNO-OCTULOSONIC-ACID TRANSFERASE/TRNA GUANINE-N 7 - -METHYLTRANSFERASE"/>
    <property type="match status" value="1"/>
</dbReference>
<dbReference type="UniPathway" id="UPA00989"/>
<dbReference type="PROSITE" id="PS51625">
    <property type="entry name" value="SAM_MT_TRMB"/>
    <property type="match status" value="1"/>
</dbReference>